<protein>
    <submittedName>
        <fullName evidence="1">Uncharacterized protein</fullName>
    </submittedName>
</protein>
<keyword evidence="2" id="KW-1185">Reference proteome</keyword>
<organism evidence="1 2">
    <name type="scientific">Rhizobium binae</name>
    <dbReference type="NCBI Taxonomy" id="1138190"/>
    <lineage>
        <taxon>Bacteria</taxon>
        <taxon>Pseudomonadati</taxon>
        <taxon>Pseudomonadota</taxon>
        <taxon>Alphaproteobacteria</taxon>
        <taxon>Hyphomicrobiales</taxon>
        <taxon>Rhizobiaceae</taxon>
        <taxon>Rhizobium/Agrobacterium group</taxon>
        <taxon>Rhizobium</taxon>
    </lineage>
</organism>
<proteinExistence type="predicted"/>
<sequence>MADNDAVAFAVESKAERAAEIIPGLRPSGGLPH</sequence>
<evidence type="ECO:0000313" key="2">
    <source>
        <dbReference type="Proteomes" id="UP001549077"/>
    </source>
</evidence>
<accession>A0ABV2MAB2</accession>
<name>A0ABV2MAB2_9HYPH</name>
<comment type="caution">
    <text evidence="1">The sequence shown here is derived from an EMBL/GenBank/DDBJ whole genome shotgun (WGS) entry which is preliminary data.</text>
</comment>
<dbReference type="Proteomes" id="UP001549077">
    <property type="component" value="Unassembled WGS sequence"/>
</dbReference>
<gene>
    <name evidence="1" type="ORF">ABID08_000752</name>
</gene>
<dbReference type="EMBL" id="JBEPMY010000001">
    <property type="protein sequence ID" value="MET3753413.1"/>
    <property type="molecule type" value="Genomic_DNA"/>
</dbReference>
<reference evidence="1 2" key="1">
    <citation type="submission" date="2024-06" db="EMBL/GenBank/DDBJ databases">
        <title>Genomic Encyclopedia of Type Strains, Phase IV (KMG-IV): sequencing the most valuable type-strain genomes for metagenomic binning, comparative biology and taxonomic classification.</title>
        <authorList>
            <person name="Goeker M."/>
        </authorList>
    </citation>
    <scope>NUCLEOTIDE SEQUENCE [LARGE SCALE GENOMIC DNA]</scope>
    <source>
        <strain evidence="1 2">DSM 29288</strain>
    </source>
</reference>
<evidence type="ECO:0000313" key="1">
    <source>
        <dbReference type="EMBL" id="MET3753413.1"/>
    </source>
</evidence>